<accession>A0A1E2RZK3</accession>
<gene>
    <name evidence="2" type="ORF">A7A08_01676</name>
</gene>
<dbReference type="AlphaFoldDB" id="A0A1E2RZK3"/>
<dbReference type="EMBL" id="MASI01000003">
    <property type="protein sequence ID" value="ODA67641.1"/>
    <property type="molecule type" value="Genomic_DNA"/>
</dbReference>
<organism evidence="2 3">
    <name type="scientific">Methyloligella halotolerans</name>
    <dbReference type="NCBI Taxonomy" id="1177755"/>
    <lineage>
        <taxon>Bacteria</taxon>
        <taxon>Pseudomonadati</taxon>
        <taxon>Pseudomonadota</taxon>
        <taxon>Alphaproteobacteria</taxon>
        <taxon>Hyphomicrobiales</taxon>
        <taxon>Hyphomicrobiaceae</taxon>
        <taxon>Methyloligella</taxon>
    </lineage>
</organism>
<dbReference type="Proteomes" id="UP000095087">
    <property type="component" value="Unassembled WGS sequence"/>
</dbReference>
<evidence type="ECO:0000256" key="1">
    <source>
        <dbReference type="SAM" id="Coils"/>
    </source>
</evidence>
<evidence type="ECO:0000313" key="2">
    <source>
        <dbReference type="EMBL" id="ODA67641.1"/>
    </source>
</evidence>
<proteinExistence type="predicted"/>
<evidence type="ECO:0000313" key="3">
    <source>
        <dbReference type="Proteomes" id="UP000095087"/>
    </source>
</evidence>
<feature type="coiled-coil region" evidence="1">
    <location>
        <begin position="78"/>
        <end position="105"/>
    </location>
</feature>
<protein>
    <submittedName>
        <fullName evidence="2">Uncharacterized protein</fullName>
    </submittedName>
</protein>
<reference evidence="2 3" key="1">
    <citation type="submission" date="2016-07" db="EMBL/GenBank/DDBJ databases">
        <title>Draft genome sequence of Methyloligella halotolerans C2T (VKM B-2706T=CCUG 61687T=DSM 25045T), a halotolerant polyhydroxybutyrate accumulating methylotroph.</title>
        <authorList>
            <person name="Vasilenko O.V."/>
            <person name="Doronina N.V."/>
            <person name="Poroshina M.N."/>
            <person name="Tarlachkov S.V."/>
            <person name="Trotsenko Y.A."/>
        </authorList>
    </citation>
    <scope>NUCLEOTIDE SEQUENCE [LARGE SCALE GENOMIC DNA]</scope>
    <source>
        <strain evidence="2 3">VKM B-2706</strain>
    </source>
</reference>
<dbReference type="OrthoDB" id="9942419at2"/>
<comment type="caution">
    <text evidence="2">The sequence shown here is derived from an EMBL/GenBank/DDBJ whole genome shotgun (WGS) entry which is preliminary data.</text>
</comment>
<keyword evidence="1" id="KW-0175">Coiled coil</keyword>
<name>A0A1E2RZK3_9HYPH</name>
<keyword evidence="3" id="KW-1185">Reference proteome</keyword>
<dbReference type="RefSeq" id="WP_069094969.1">
    <property type="nucleotide sequence ID" value="NZ_MASI01000003.1"/>
</dbReference>
<dbReference type="STRING" id="1177755.A7A08_01676"/>
<sequence length="132" mass="14773">MSSEKPCSKLQAFFVLEGQRMLREAIEARPGDKLEAQVASAAIAFALPFDFCWRVHLGRCGQRAFLRLYDAYRAWKIEQDRQARAEDVAERLDQLERTLQGLADRLPAVACAQADPDGQRDRPLRLVGAAAG</sequence>